<feature type="transmembrane region" description="Helical" evidence="1">
    <location>
        <begin position="164"/>
        <end position="183"/>
    </location>
</feature>
<proteinExistence type="predicted"/>
<feature type="transmembrane region" description="Helical" evidence="1">
    <location>
        <begin position="12"/>
        <end position="32"/>
    </location>
</feature>
<keyword evidence="3" id="KW-1185">Reference proteome</keyword>
<dbReference type="Pfam" id="PF10129">
    <property type="entry name" value="OpgC_C"/>
    <property type="match status" value="1"/>
</dbReference>
<dbReference type="AlphaFoldDB" id="A0A1X6ZK69"/>
<feature type="transmembrane region" description="Helical" evidence="1">
    <location>
        <begin position="206"/>
        <end position="227"/>
    </location>
</feature>
<dbReference type="RefSeq" id="WP_085888656.1">
    <property type="nucleotide sequence ID" value="NZ_FWFN01000005.1"/>
</dbReference>
<keyword evidence="1" id="KW-0812">Transmembrane</keyword>
<dbReference type="PIRSF" id="PIRSF028704">
    <property type="entry name" value="UPC028704"/>
    <property type="match status" value="1"/>
</dbReference>
<name>A0A1X6ZK69_9RHOB</name>
<keyword evidence="1" id="KW-0472">Membrane</keyword>
<feature type="transmembrane region" description="Helical" evidence="1">
    <location>
        <begin position="325"/>
        <end position="347"/>
    </location>
</feature>
<dbReference type="PANTHER" id="PTHR38592:SF3">
    <property type="entry name" value="BLL4819 PROTEIN"/>
    <property type="match status" value="1"/>
</dbReference>
<feature type="transmembrane region" description="Helical" evidence="1">
    <location>
        <begin position="282"/>
        <end position="304"/>
    </location>
</feature>
<feature type="transmembrane region" description="Helical" evidence="1">
    <location>
        <begin position="359"/>
        <end position="379"/>
    </location>
</feature>
<feature type="transmembrane region" description="Helical" evidence="1">
    <location>
        <begin position="138"/>
        <end position="157"/>
    </location>
</feature>
<accession>A0A1X6ZK69</accession>
<dbReference type="EMBL" id="FWFN01000005">
    <property type="protein sequence ID" value="SLN54006.1"/>
    <property type="molecule type" value="Genomic_DNA"/>
</dbReference>
<keyword evidence="1" id="KW-1133">Transmembrane helix</keyword>
<evidence type="ECO:0000313" key="2">
    <source>
        <dbReference type="EMBL" id="SLN54006.1"/>
    </source>
</evidence>
<organism evidence="2 3">
    <name type="scientific">Pseudooceanicola marinus</name>
    <dbReference type="NCBI Taxonomy" id="396013"/>
    <lineage>
        <taxon>Bacteria</taxon>
        <taxon>Pseudomonadati</taxon>
        <taxon>Pseudomonadota</taxon>
        <taxon>Alphaproteobacteria</taxon>
        <taxon>Rhodobacterales</taxon>
        <taxon>Paracoccaceae</taxon>
        <taxon>Pseudooceanicola</taxon>
    </lineage>
</organism>
<gene>
    <name evidence="2" type="ORF">PSM7751_02613</name>
</gene>
<dbReference type="Proteomes" id="UP000193963">
    <property type="component" value="Unassembled WGS sequence"/>
</dbReference>
<evidence type="ECO:0000313" key="3">
    <source>
        <dbReference type="Proteomes" id="UP000193963"/>
    </source>
</evidence>
<dbReference type="PANTHER" id="PTHR38592">
    <property type="entry name" value="BLL4819 PROTEIN"/>
    <property type="match status" value="1"/>
</dbReference>
<protein>
    <submittedName>
        <fullName evidence="2">OpgC protein</fullName>
    </submittedName>
</protein>
<reference evidence="2 3" key="1">
    <citation type="submission" date="2017-03" db="EMBL/GenBank/DDBJ databases">
        <authorList>
            <person name="Afonso C.L."/>
            <person name="Miller P.J."/>
            <person name="Scott M.A."/>
            <person name="Spackman E."/>
            <person name="Goraichik I."/>
            <person name="Dimitrov K.M."/>
            <person name="Suarez D.L."/>
            <person name="Swayne D.E."/>
        </authorList>
    </citation>
    <scope>NUCLEOTIDE SEQUENCE [LARGE SCALE GENOMIC DNA]</scope>
    <source>
        <strain evidence="2 3">CECT 7751</strain>
    </source>
</reference>
<feature type="transmembrane region" description="Helical" evidence="1">
    <location>
        <begin position="44"/>
        <end position="62"/>
    </location>
</feature>
<feature type="transmembrane region" description="Helical" evidence="1">
    <location>
        <begin position="83"/>
        <end position="101"/>
    </location>
</feature>
<evidence type="ECO:0000256" key="1">
    <source>
        <dbReference type="SAM" id="Phobius"/>
    </source>
</evidence>
<dbReference type="InterPro" id="IPR014550">
    <property type="entry name" value="UCP028704_OpgC"/>
</dbReference>
<feature type="transmembrane region" description="Helical" evidence="1">
    <location>
        <begin position="239"/>
        <end position="262"/>
    </location>
</feature>
<dbReference type="OrthoDB" id="9775975at2"/>
<sequence length="390" mass="44064">MKRLDFLDGMRGFFLLTMALSHIVLQGGVWLTELHFRQLMFVESAQGFVFLSGLMVGLIQGRRLLRHGRAAMRRSILSRMAELWLWTVGLIFLALVARDLAPGGYLAWRNWLGTAPIGDPMRIFGILTLTFQPTFMDILPMYIFFMGAAIVVTRWAVEGRWKLAAGLSALSWIACQLEVARIWSRPLNEALKASDTQGLRMAFDPMGWQVLFIAGVILGGLWASGRISWEAVFGPKTRSVAFCALLVMLFFAPLRIATAHGLMPKELLEVFWPFDRRSNFSVIYLVNFVAAAVLFSWLAIAGRLDRLAPVRAVSSGLHWVFTRPALCLLGRHSLHVYAWHVVLVYAVRYYDSAWGPSGVVINTLLVLYVLALMWVPPLIRERGWRRRIAA</sequence>